<keyword evidence="5 8" id="KW-0812">Transmembrane</keyword>
<evidence type="ECO:0000256" key="4">
    <source>
        <dbReference type="ARBA" id="ARBA00022475"/>
    </source>
</evidence>
<accession>A0ABT4MLS4</accession>
<feature type="transmembrane region" description="Helical" evidence="8">
    <location>
        <begin position="92"/>
        <end position="110"/>
    </location>
</feature>
<sequence>MNPPGLARATERRVDFGHRTFVVRKAGSALRWHGRSVVVCVVLAVSALVVTVWALTLGDYPLSLAQVWAAIMKDPEAGFARTVVVEWRAPRAVAALVFGAALGVSGAAFQSLIRNPLASPDIIGFTAGSYSGALVVIIVIHGSYLQLAAGALVGGIATAAVVYLLAWRGGVQGFRLIIVGIAMSAMLTSLNSWLMLNANLEVAMSAAAWGAGSLTGTTWNQVLSGSAVILLLLGVMAVFSPALRQLELGDDAAKATGARVERVRLVVLVIGVALTATVTAAAGPIVFVALAAPQIARRLTRSPGMTLAPAAFTGAFLLAGADVTAQHVLPVALPVGVVTVVVGGGYLVWLLIREVRHRR</sequence>
<feature type="transmembrane region" description="Helical" evidence="8">
    <location>
        <begin position="122"/>
        <end position="141"/>
    </location>
</feature>
<evidence type="ECO:0000256" key="3">
    <source>
        <dbReference type="ARBA" id="ARBA00022448"/>
    </source>
</evidence>
<reference evidence="9" key="1">
    <citation type="submission" date="2022-12" db="EMBL/GenBank/DDBJ databases">
        <authorList>
            <person name="Krivoruchko A.V."/>
            <person name="Elkin A."/>
        </authorList>
    </citation>
    <scope>NUCLEOTIDE SEQUENCE</scope>
    <source>
        <strain evidence="9">IEGM 1391</strain>
    </source>
</reference>
<keyword evidence="4" id="KW-1003">Cell membrane</keyword>
<comment type="caution">
    <text evidence="9">The sequence shown here is derived from an EMBL/GenBank/DDBJ whole genome shotgun (WGS) entry which is preliminary data.</text>
</comment>
<keyword evidence="10" id="KW-1185">Reference proteome</keyword>
<evidence type="ECO:0000256" key="6">
    <source>
        <dbReference type="ARBA" id="ARBA00022989"/>
    </source>
</evidence>
<dbReference type="InterPro" id="IPR000522">
    <property type="entry name" value="ABC_transptr_permease_BtuC"/>
</dbReference>
<evidence type="ECO:0000256" key="2">
    <source>
        <dbReference type="ARBA" id="ARBA00007935"/>
    </source>
</evidence>
<feature type="transmembrane region" description="Helical" evidence="8">
    <location>
        <begin position="331"/>
        <end position="352"/>
    </location>
</feature>
<organism evidence="9 10">
    <name type="scientific">Rhodococcus ruber</name>
    <dbReference type="NCBI Taxonomy" id="1830"/>
    <lineage>
        <taxon>Bacteria</taxon>
        <taxon>Bacillati</taxon>
        <taxon>Actinomycetota</taxon>
        <taxon>Actinomycetes</taxon>
        <taxon>Mycobacteriales</taxon>
        <taxon>Nocardiaceae</taxon>
        <taxon>Rhodococcus</taxon>
    </lineage>
</organism>
<comment type="subcellular location">
    <subcellularLocation>
        <location evidence="1">Cell membrane</location>
        <topology evidence="1">Multi-pass membrane protein</topology>
    </subcellularLocation>
</comment>
<dbReference type="InterPro" id="IPR037294">
    <property type="entry name" value="ABC_BtuC-like"/>
</dbReference>
<feature type="transmembrane region" description="Helical" evidence="8">
    <location>
        <begin position="174"/>
        <end position="196"/>
    </location>
</feature>
<dbReference type="PANTHER" id="PTHR30472">
    <property type="entry name" value="FERRIC ENTEROBACTIN TRANSPORT SYSTEM PERMEASE PROTEIN"/>
    <property type="match status" value="1"/>
</dbReference>
<feature type="transmembrane region" description="Helical" evidence="8">
    <location>
        <begin position="263"/>
        <end position="292"/>
    </location>
</feature>
<feature type="transmembrane region" description="Helical" evidence="8">
    <location>
        <begin position="226"/>
        <end position="243"/>
    </location>
</feature>
<keyword evidence="6 8" id="KW-1133">Transmembrane helix</keyword>
<dbReference type="SUPFAM" id="SSF81345">
    <property type="entry name" value="ABC transporter involved in vitamin B12 uptake, BtuC"/>
    <property type="match status" value="1"/>
</dbReference>
<name>A0ABT4MLS4_9NOCA</name>
<evidence type="ECO:0000256" key="8">
    <source>
        <dbReference type="SAM" id="Phobius"/>
    </source>
</evidence>
<feature type="transmembrane region" description="Helical" evidence="8">
    <location>
        <begin position="34"/>
        <end position="55"/>
    </location>
</feature>
<dbReference type="PANTHER" id="PTHR30472:SF24">
    <property type="entry name" value="FERRIC ENTEROBACTIN TRANSPORT SYSTEM PERMEASE PROTEIN FEPG"/>
    <property type="match status" value="1"/>
</dbReference>
<evidence type="ECO:0000256" key="7">
    <source>
        <dbReference type="ARBA" id="ARBA00023136"/>
    </source>
</evidence>
<evidence type="ECO:0000256" key="1">
    <source>
        <dbReference type="ARBA" id="ARBA00004651"/>
    </source>
</evidence>
<dbReference type="Gene3D" id="1.10.3470.10">
    <property type="entry name" value="ABC transporter involved in vitamin B12 uptake, BtuC"/>
    <property type="match status" value="1"/>
</dbReference>
<protein>
    <submittedName>
        <fullName evidence="9">Iron chelate uptake ABC transporter family permease subunit</fullName>
    </submittedName>
</protein>
<dbReference type="Proteomes" id="UP001081071">
    <property type="component" value="Unassembled WGS sequence"/>
</dbReference>
<gene>
    <name evidence="9" type="ORF">O4220_24100</name>
</gene>
<feature type="transmembrane region" description="Helical" evidence="8">
    <location>
        <begin position="147"/>
        <end position="167"/>
    </location>
</feature>
<evidence type="ECO:0000313" key="9">
    <source>
        <dbReference type="EMBL" id="MCZ4521614.1"/>
    </source>
</evidence>
<evidence type="ECO:0000313" key="10">
    <source>
        <dbReference type="Proteomes" id="UP001081071"/>
    </source>
</evidence>
<dbReference type="EMBL" id="JAPWIJ010000012">
    <property type="protein sequence ID" value="MCZ4521614.1"/>
    <property type="molecule type" value="Genomic_DNA"/>
</dbReference>
<proteinExistence type="inferred from homology"/>
<comment type="similarity">
    <text evidence="2">Belongs to the binding-protein-dependent transport system permease family. FecCD subfamily.</text>
</comment>
<dbReference type="RefSeq" id="WP_269608071.1">
    <property type="nucleotide sequence ID" value="NZ_JAPWIJ010000012.1"/>
</dbReference>
<keyword evidence="3" id="KW-0813">Transport</keyword>
<keyword evidence="7 8" id="KW-0472">Membrane</keyword>
<dbReference type="Pfam" id="PF01032">
    <property type="entry name" value="FecCD"/>
    <property type="match status" value="1"/>
</dbReference>
<evidence type="ECO:0000256" key="5">
    <source>
        <dbReference type="ARBA" id="ARBA00022692"/>
    </source>
</evidence>
<dbReference type="CDD" id="cd06550">
    <property type="entry name" value="TM_ABC_iron-siderophores_like"/>
    <property type="match status" value="1"/>
</dbReference>